<comment type="pathway">
    <text evidence="3">Quinol/quinone metabolism; 1,4-dihydroxy-2-naphthoate biosynthesis; 1,4-dihydroxy-2-naphthoate from chorismate: step 3/7.</text>
</comment>
<dbReference type="Proteomes" id="UP000000753">
    <property type="component" value="Chromosome"/>
</dbReference>
<protein>
    <recommendedName>
        <fullName evidence="3">Putative 2-succinyl-6-hydroxy-2,4-cyclohexadiene-1-carboxylate synthase</fullName>
        <shortName evidence="3">SHCHC synthase</shortName>
        <ecNumber evidence="3">4.2.99.20</ecNumber>
    </recommendedName>
</protein>
<evidence type="ECO:0000313" key="5">
    <source>
        <dbReference type="EMBL" id="ACJ31422.1"/>
    </source>
</evidence>
<dbReference type="InterPro" id="IPR022485">
    <property type="entry name" value="SHCHC_synthase_MenH"/>
</dbReference>
<dbReference type="UniPathway" id="UPA01057">
    <property type="reaction ID" value="UER00900"/>
</dbReference>
<dbReference type="InterPro" id="IPR000073">
    <property type="entry name" value="AB_hydrolase_1"/>
</dbReference>
<dbReference type="OrthoDB" id="9808398at2"/>
<dbReference type="EMBL" id="CP000472">
    <property type="protein sequence ID" value="ACJ31422.1"/>
    <property type="molecule type" value="Genomic_DNA"/>
</dbReference>
<dbReference type="GO" id="GO:0070205">
    <property type="term" value="F:2-succinyl-6-hydroxy-2,4-cyclohexadiene-1-carboxylate synthase activity"/>
    <property type="evidence" value="ECO:0007669"/>
    <property type="project" value="UniProtKB-UniRule"/>
</dbReference>
<dbReference type="Pfam" id="PF00561">
    <property type="entry name" value="Abhydrolase_1"/>
    <property type="match status" value="1"/>
</dbReference>
<evidence type="ECO:0000259" key="4">
    <source>
        <dbReference type="Pfam" id="PF00561"/>
    </source>
</evidence>
<organism evidence="5 6">
    <name type="scientific">Shewanella piezotolerans (strain WP3 / JCM 13877)</name>
    <dbReference type="NCBI Taxonomy" id="225849"/>
    <lineage>
        <taxon>Bacteria</taxon>
        <taxon>Pseudomonadati</taxon>
        <taxon>Pseudomonadota</taxon>
        <taxon>Gammaproteobacteria</taxon>
        <taxon>Alteromonadales</taxon>
        <taxon>Shewanellaceae</taxon>
        <taxon>Shewanella</taxon>
    </lineage>
</organism>
<evidence type="ECO:0000256" key="1">
    <source>
        <dbReference type="ARBA" id="ARBA00022428"/>
    </source>
</evidence>
<comment type="subunit">
    <text evidence="3">Monomer.</text>
</comment>
<comment type="function">
    <text evidence="3">Catalyzes a proton abstraction reaction that results in 2,5-elimination of pyruvate from 2-succinyl-5-enolpyruvyl-6-hydroxy-3-cyclohexene-1-carboxylate (SEPHCHC) and the formation of 2-succinyl-6-hydroxy-2,4-cyclohexadiene-1-carboxylate (SHCHC).</text>
</comment>
<dbReference type="GO" id="GO:0009234">
    <property type="term" value="P:menaquinone biosynthetic process"/>
    <property type="evidence" value="ECO:0007669"/>
    <property type="project" value="UniProtKB-UniRule"/>
</dbReference>
<dbReference type="GO" id="GO:0016787">
    <property type="term" value="F:hydrolase activity"/>
    <property type="evidence" value="ECO:0007669"/>
    <property type="project" value="UniProtKB-KW"/>
</dbReference>
<dbReference type="HAMAP" id="MF_01660">
    <property type="entry name" value="MenH"/>
    <property type="match status" value="1"/>
</dbReference>
<dbReference type="HOGENOM" id="CLU_020336_38_2_6"/>
<dbReference type="STRING" id="225849.swp_4793"/>
<evidence type="ECO:0000256" key="3">
    <source>
        <dbReference type="HAMAP-Rule" id="MF_01660"/>
    </source>
</evidence>
<keyword evidence="6" id="KW-1185">Reference proteome</keyword>
<keyword evidence="2 3" id="KW-0456">Lyase</keyword>
<reference evidence="5 6" key="1">
    <citation type="journal article" date="2008" name="PLoS ONE">
        <title>Environmental adaptation: genomic analysis of the piezotolerant and psychrotolerant deep-sea iron reducing bacterium Shewanella piezotolerans WP3.</title>
        <authorList>
            <person name="Wang F."/>
            <person name="Wang J."/>
            <person name="Jian H."/>
            <person name="Zhang B."/>
            <person name="Li S."/>
            <person name="Wang F."/>
            <person name="Zeng X."/>
            <person name="Gao L."/>
            <person name="Bartlett D.H."/>
            <person name="Yu J."/>
            <person name="Hu S."/>
            <person name="Xiao X."/>
        </authorList>
    </citation>
    <scope>NUCLEOTIDE SEQUENCE [LARGE SCALE GENOMIC DNA]</scope>
    <source>
        <strain evidence="6">WP3 / JCM 13877</strain>
    </source>
</reference>
<dbReference type="PANTHER" id="PTHR42916:SF1">
    <property type="entry name" value="PROTEIN PHYLLO, CHLOROPLASTIC"/>
    <property type="match status" value="1"/>
</dbReference>
<dbReference type="SUPFAM" id="SSF53474">
    <property type="entry name" value="alpha/beta-Hydrolases"/>
    <property type="match status" value="1"/>
</dbReference>
<dbReference type="NCBIfam" id="TIGR03695">
    <property type="entry name" value="menH_SHCHC"/>
    <property type="match status" value="1"/>
</dbReference>
<dbReference type="Gene3D" id="3.40.50.1820">
    <property type="entry name" value="alpha/beta hydrolase"/>
    <property type="match status" value="1"/>
</dbReference>
<dbReference type="PANTHER" id="PTHR42916">
    <property type="entry name" value="2-SUCCINYL-5-ENOLPYRUVYL-6-HYDROXY-3-CYCLOHEXENE-1-CARBOXYLATE SYNTHASE"/>
    <property type="match status" value="1"/>
</dbReference>
<comment type="pathway">
    <text evidence="3">Quinol/quinone metabolism; menaquinone biosynthesis.</text>
</comment>
<keyword evidence="1 3" id="KW-0474">Menaquinone biosynthesis</keyword>
<dbReference type="RefSeq" id="WP_020914752.1">
    <property type="nucleotide sequence ID" value="NC_011566.1"/>
</dbReference>
<dbReference type="AlphaFoldDB" id="B8CUU6"/>
<evidence type="ECO:0000256" key="2">
    <source>
        <dbReference type="ARBA" id="ARBA00023239"/>
    </source>
</evidence>
<dbReference type="ESTHER" id="shepw-b8cuu6">
    <property type="family name" value="MenH_SHCHC"/>
</dbReference>
<comment type="similarity">
    <text evidence="3">Belongs to the AB hydrolase superfamily. MenH family.</text>
</comment>
<dbReference type="InterPro" id="IPR029058">
    <property type="entry name" value="AB_hydrolase_fold"/>
</dbReference>
<dbReference type="PRINTS" id="PR00111">
    <property type="entry name" value="ABHYDROLASE"/>
</dbReference>
<proteinExistence type="inferred from homology"/>
<dbReference type="KEGG" id="swp:swp_4793"/>
<dbReference type="UniPathway" id="UPA00079"/>
<name>B8CUU6_SHEPW</name>
<dbReference type="eggNOG" id="COG0596">
    <property type="taxonomic scope" value="Bacteria"/>
</dbReference>
<comment type="catalytic activity">
    <reaction evidence="3">
        <text>5-enolpyruvoyl-6-hydroxy-2-succinyl-cyclohex-3-ene-1-carboxylate = (1R,6R)-6-hydroxy-2-succinyl-cyclohexa-2,4-diene-1-carboxylate + pyruvate</text>
        <dbReference type="Rhea" id="RHEA:25597"/>
        <dbReference type="ChEBI" id="CHEBI:15361"/>
        <dbReference type="ChEBI" id="CHEBI:58689"/>
        <dbReference type="ChEBI" id="CHEBI:58818"/>
        <dbReference type="EC" id="4.2.99.20"/>
    </reaction>
</comment>
<feature type="domain" description="AB hydrolase-1" evidence="4">
    <location>
        <begin position="13"/>
        <end position="239"/>
    </location>
</feature>
<dbReference type="EC" id="4.2.99.20" evidence="3"/>
<keyword evidence="5" id="KW-0378">Hydrolase</keyword>
<accession>B8CUU6</accession>
<evidence type="ECO:0000313" key="6">
    <source>
        <dbReference type="Proteomes" id="UP000000753"/>
    </source>
</evidence>
<gene>
    <name evidence="3" type="primary">menH</name>
    <name evidence="5" type="ordered locus">swp_4793</name>
</gene>
<sequence>MLSYRSQGQPNKPAIVLLHGFLGDKQDWSAITAVLAEQYYCISIDLPGHGDSFNQLLPTPGFETCCELIQQTVSKLGIKQYHLVGYSLGGRIALHLARRYPSCVLSLILESCHPGLQSEQDKAQRKINDAQWADKLAHLDITAFLTLWYQQAVFTDLSITEQQTMIKRRSGNNGAKLSNCYQATSLAQQADLWDTPAVISAPCFFIAGVDDKKFLSLATRWQQQYPLKLYPVNASGHNIHSAAPDTFSQLILRLLNPLAVNPTLPK</sequence>